<organism evidence="1 2">
    <name type="scientific">Fibrella aestuarina BUZ 2</name>
    <dbReference type="NCBI Taxonomy" id="1166018"/>
    <lineage>
        <taxon>Bacteria</taxon>
        <taxon>Pseudomonadati</taxon>
        <taxon>Bacteroidota</taxon>
        <taxon>Cytophagia</taxon>
        <taxon>Cytophagales</taxon>
        <taxon>Spirosomataceae</taxon>
        <taxon>Fibrella</taxon>
    </lineage>
</organism>
<protein>
    <submittedName>
        <fullName evidence="1">Uncharacterized protein</fullName>
    </submittedName>
</protein>
<evidence type="ECO:0000313" key="2">
    <source>
        <dbReference type="Proteomes" id="UP000011058"/>
    </source>
</evidence>
<evidence type="ECO:0000313" key="1">
    <source>
        <dbReference type="EMBL" id="CCH01918.1"/>
    </source>
</evidence>
<dbReference type="Proteomes" id="UP000011058">
    <property type="component" value="Chromosome"/>
</dbReference>
<dbReference type="RefSeq" id="WP_015333017.1">
    <property type="nucleotide sequence ID" value="NC_020054.1"/>
</dbReference>
<accession>I0KCR5</accession>
<sequence>MVKKDEMMADLVYFEATQFGVNERIFVRELAARAANEQPVFIFADIVDRRPYRQREVELNRYYTTQADAWAAVVRVRLELLMEALASFYHHRPPKPGAIHDPVTTSPLQWTRIACMNS</sequence>
<dbReference type="STRING" id="1166018.FAES_3912"/>
<dbReference type="KEGG" id="fae:FAES_3912"/>
<dbReference type="HOGENOM" id="CLU_2069624_0_0_10"/>
<proteinExistence type="predicted"/>
<gene>
    <name evidence="1" type="ORF">FAES_3912</name>
</gene>
<dbReference type="AlphaFoldDB" id="I0KCR5"/>
<reference evidence="1 2" key="1">
    <citation type="journal article" date="2012" name="J. Bacteriol.">
        <title>Genome Sequence of Fibrella aestuarina BUZ 2T, a Filamentous Marine Bacterium.</title>
        <authorList>
            <person name="Filippini M."/>
            <person name="Qi W."/>
            <person name="Blom J."/>
            <person name="Goesmann A."/>
            <person name="Smits T.H."/>
            <person name="Bagheri H.C."/>
        </authorList>
    </citation>
    <scope>NUCLEOTIDE SEQUENCE [LARGE SCALE GENOMIC DNA]</scope>
    <source>
        <strain evidence="2">BUZ 2T</strain>
    </source>
</reference>
<dbReference type="EMBL" id="HE796683">
    <property type="protein sequence ID" value="CCH01918.1"/>
    <property type="molecule type" value="Genomic_DNA"/>
</dbReference>
<keyword evidence="2" id="KW-1185">Reference proteome</keyword>
<name>I0KCR5_9BACT</name>